<evidence type="ECO:0000256" key="1">
    <source>
        <dbReference type="ARBA" id="ARBA00006739"/>
    </source>
</evidence>
<dbReference type="InterPro" id="IPR029044">
    <property type="entry name" value="Nucleotide-diphossugar_trans"/>
</dbReference>
<keyword evidence="4" id="KW-1185">Reference proteome</keyword>
<dbReference type="Proteomes" id="UP000838821">
    <property type="component" value="Unassembled WGS sequence"/>
</dbReference>
<dbReference type="Gene3D" id="3.90.550.10">
    <property type="entry name" value="Spore Coat Polysaccharide Biosynthesis Protein SpsA, Chain A"/>
    <property type="match status" value="1"/>
</dbReference>
<evidence type="ECO:0000313" key="3">
    <source>
        <dbReference type="EMBL" id="CAH1220785.1"/>
    </source>
</evidence>
<evidence type="ECO:0000313" key="4">
    <source>
        <dbReference type="Proteomes" id="UP000838821"/>
    </source>
</evidence>
<comment type="similarity">
    <text evidence="1">Belongs to the glycosyltransferase 2 family.</text>
</comment>
<dbReference type="PANTHER" id="PTHR22916">
    <property type="entry name" value="GLYCOSYLTRANSFERASE"/>
    <property type="match status" value="1"/>
</dbReference>
<dbReference type="RefSeq" id="WP_236291218.1">
    <property type="nucleotide sequence ID" value="NZ_CAKMMW010000019.1"/>
</dbReference>
<comment type="caution">
    <text evidence="3">The sequence shown here is derived from an EMBL/GenBank/DDBJ whole genome shotgun (WGS) entry which is preliminary data.</text>
</comment>
<name>A0ABN8H1R4_9BACL</name>
<dbReference type="SUPFAM" id="SSF53448">
    <property type="entry name" value="Nucleotide-diphospho-sugar transferases"/>
    <property type="match status" value="1"/>
</dbReference>
<dbReference type="Pfam" id="PF00535">
    <property type="entry name" value="Glycos_transf_2"/>
    <property type="match status" value="1"/>
</dbReference>
<dbReference type="CDD" id="cd00761">
    <property type="entry name" value="Glyco_tranf_GTA_type"/>
    <property type="match status" value="1"/>
</dbReference>
<dbReference type="InterPro" id="IPR001173">
    <property type="entry name" value="Glyco_trans_2-like"/>
</dbReference>
<accession>A0ABN8H1R4</accession>
<reference evidence="3" key="1">
    <citation type="submission" date="2022-01" db="EMBL/GenBank/DDBJ databases">
        <authorList>
            <person name="Criscuolo A."/>
        </authorList>
    </citation>
    <scope>NUCLEOTIDE SEQUENCE</scope>
    <source>
        <strain evidence="3">CIP111891</strain>
    </source>
</reference>
<proteinExistence type="inferred from homology"/>
<organism evidence="3 4">
    <name type="scientific">Paenibacillus allorhizoplanae</name>
    <dbReference type="NCBI Taxonomy" id="2905648"/>
    <lineage>
        <taxon>Bacteria</taxon>
        <taxon>Bacillati</taxon>
        <taxon>Bacillota</taxon>
        <taxon>Bacilli</taxon>
        <taxon>Bacillales</taxon>
        <taxon>Paenibacillaceae</taxon>
        <taxon>Paenibacillus</taxon>
    </lineage>
</organism>
<dbReference type="PANTHER" id="PTHR22916:SF3">
    <property type="entry name" value="UDP-GLCNAC:BETAGAL BETA-1,3-N-ACETYLGLUCOSAMINYLTRANSFERASE-LIKE PROTEIN 1"/>
    <property type="match status" value="1"/>
</dbReference>
<sequence>MESKPLVSILIPAYNRPHYLRLALESAIHQTYPNIEIIICDDSTDMGVWVMMQPYLAQYPHIKYVKNDTVLFVKNWNKCYELSSGEYVNYLMDDDLFHPEKIERMMACYLEIPDVALVTSYRQLIDGSGNERSAVYATRRLYNETTVLNGIDFGNDILSEGHNVIGEPTTVLFRKKDLKEPFGILGGRQFTTLNDLATWLSLLVRGNAVYLPEPLSYFRIHFGQNQSTLGISSFADWSELTIGAREAGFLQDSDRYKAALELQLNRLAEDKVLPSFSEYVPKINEQQKKIEAIISNL</sequence>
<protein>
    <recommendedName>
        <fullName evidence="2">Glycosyltransferase 2-like domain-containing protein</fullName>
    </recommendedName>
</protein>
<gene>
    <name evidence="3" type="ORF">PAECIP111891_05107</name>
</gene>
<feature type="domain" description="Glycosyltransferase 2-like" evidence="2">
    <location>
        <begin position="8"/>
        <end position="178"/>
    </location>
</feature>
<evidence type="ECO:0000259" key="2">
    <source>
        <dbReference type="Pfam" id="PF00535"/>
    </source>
</evidence>
<dbReference type="EMBL" id="CAKMMW010000019">
    <property type="protein sequence ID" value="CAH1220785.1"/>
    <property type="molecule type" value="Genomic_DNA"/>
</dbReference>